<dbReference type="EMBL" id="BQNB010010502">
    <property type="protein sequence ID" value="GJS78135.1"/>
    <property type="molecule type" value="Genomic_DNA"/>
</dbReference>
<proteinExistence type="predicted"/>
<dbReference type="Proteomes" id="UP001151760">
    <property type="component" value="Unassembled WGS sequence"/>
</dbReference>
<keyword evidence="2" id="KW-1185">Reference proteome</keyword>
<evidence type="ECO:0000313" key="1">
    <source>
        <dbReference type="EMBL" id="GJS78135.1"/>
    </source>
</evidence>
<comment type="caution">
    <text evidence="1">The sequence shown here is derived from an EMBL/GenBank/DDBJ whole genome shotgun (WGS) entry which is preliminary data.</text>
</comment>
<name>A0ABQ4YKJ2_9ASTR</name>
<gene>
    <name evidence="1" type="ORF">Tco_0728016</name>
</gene>
<reference evidence="1" key="2">
    <citation type="submission" date="2022-01" db="EMBL/GenBank/DDBJ databases">
        <authorList>
            <person name="Yamashiro T."/>
            <person name="Shiraishi A."/>
            <person name="Satake H."/>
            <person name="Nakayama K."/>
        </authorList>
    </citation>
    <scope>NUCLEOTIDE SEQUENCE</scope>
</reference>
<evidence type="ECO:0000313" key="2">
    <source>
        <dbReference type="Proteomes" id="UP001151760"/>
    </source>
</evidence>
<protein>
    <submittedName>
        <fullName evidence="1">Uncharacterized protein</fullName>
    </submittedName>
</protein>
<reference evidence="1" key="1">
    <citation type="journal article" date="2022" name="Int. J. Mol. Sci.">
        <title>Draft Genome of Tanacetum Coccineum: Genomic Comparison of Closely Related Tanacetum-Family Plants.</title>
        <authorList>
            <person name="Yamashiro T."/>
            <person name="Shiraishi A."/>
            <person name="Nakayama K."/>
            <person name="Satake H."/>
        </authorList>
    </citation>
    <scope>NUCLEOTIDE SEQUENCE</scope>
</reference>
<organism evidence="1 2">
    <name type="scientific">Tanacetum coccineum</name>
    <dbReference type="NCBI Taxonomy" id="301880"/>
    <lineage>
        <taxon>Eukaryota</taxon>
        <taxon>Viridiplantae</taxon>
        <taxon>Streptophyta</taxon>
        <taxon>Embryophyta</taxon>
        <taxon>Tracheophyta</taxon>
        <taxon>Spermatophyta</taxon>
        <taxon>Magnoliopsida</taxon>
        <taxon>eudicotyledons</taxon>
        <taxon>Gunneridae</taxon>
        <taxon>Pentapetalae</taxon>
        <taxon>asterids</taxon>
        <taxon>campanulids</taxon>
        <taxon>Asterales</taxon>
        <taxon>Asteraceae</taxon>
        <taxon>Asteroideae</taxon>
        <taxon>Anthemideae</taxon>
        <taxon>Anthemidinae</taxon>
        <taxon>Tanacetum</taxon>
    </lineage>
</organism>
<sequence>MSLKLIKHIQTRSSPPPSPPWDRATSADDICTSSSIGLGLWSAIETAFGQCASGLGLGLWSAVETASSQRASGFGLGLWSAVETTSGQRASGLGLGMSRAVFGCGNKIKKIRKLQRPTRDRITKDHDQTQMQQPYEAHYHLSDATYHIHLYPKEKLQTHYTSADIDNFNQHTITELQLILEYLCGLLPHGAEHIEA</sequence>
<accession>A0ABQ4YKJ2</accession>